<name>A0A644W352_9ZZZZ</name>
<dbReference type="EMBL" id="VSSQ01000594">
    <property type="protein sequence ID" value="MPL98174.1"/>
    <property type="molecule type" value="Genomic_DNA"/>
</dbReference>
<dbReference type="InterPro" id="IPR011123">
    <property type="entry name" value="Y_Y_Y"/>
</dbReference>
<feature type="domain" description="Two component regulator three Y" evidence="1">
    <location>
        <begin position="232"/>
        <end position="294"/>
    </location>
</feature>
<feature type="domain" description="Two component regulator three Y" evidence="1">
    <location>
        <begin position="425"/>
        <end position="480"/>
    </location>
</feature>
<evidence type="ECO:0000259" key="1">
    <source>
        <dbReference type="Pfam" id="PF07495"/>
    </source>
</evidence>
<protein>
    <recommendedName>
        <fullName evidence="1">Two component regulator three Y domain-containing protein</fullName>
    </recommendedName>
</protein>
<accession>A0A644W352</accession>
<feature type="domain" description="Two component regulator three Y" evidence="1">
    <location>
        <begin position="330"/>
        <end position="391"/>
    </location>
</feature>
<sequence length="682" mass="79794">MSELLITFDKESPSLVDEKINIKVMPEESEVECKFLEGAPGERNLTWKPIQDFSDKKECQWRPRKSGDYMIMVQYKDKNSKKIKNTKISYQIKGIEEKDVLENNNKNNKLIKDIIIDKTSLVIGDKINLEVLASEDEEILLYRFWVKGKQGWEPLKDYSIENKLTYTTTKAEDGEILIECKRPSSKENVDDFTTVIFKVKEQPIIEINAFECLSENLLINEELIFKVGVNCDNSRTILYKFLRMDSNGRINCVQDYSTKNIISISEKQKGEYKLLCYVRDIFSNKQYDDRACMIYSVKAYDEIKIRKFSSDSNSPQVEGSNILFKSSVIGGKEILYRYIVEGPVAEDTGYIRSRNFNWETKIEGDYKIILKVKDISFDGDYEDIRELNFKIDKKGEKPVKITDITASKTRRCIKNEPINIKVKAEGGTELKYSFVVYKNGKEKERSNYGITNWVNFTPEESGEYEVEIRVIDKYSSKEYDCHDFIFFKVRDYEEAEIDYVLLSPKEIYLVGDIIELETIVQNTKNILLRYVTKINGHEVEDTGFIESKRLRLKPKCSGKYTFEIYAKNILCNEEYDIKKELSLYVHEAIPVSNTKIIIRNEEIIANNEVTFDVSSEGGKEVCYEFYIMEKGNWVRVQSYSRKNYYTFLPFSTGNYRILVLSKSYYKKINYEDYTLLEFEVKA</sequence>
<reference evidence="2" key="1">
    <citation type="submission" date="2019-08" db="EMBL/GenBank/DDBJ databases">
        <authorList>
            <person name="Kucharzyk K."/>
            <person name="Murdoch R.W."/>
            <person name="Higgins S."/>
            <person name="Loffler F."/>
        </authorList>
    </citation>
    <scope>NUCLEOTIDE SEQUENCE</scope>
</reference>
<proteinExistence type="predicted"/>
<dbReference type="AlphaFoldDB" id="A0A644W352"/>
<organism evidence="2">
    <name type="scientific">bioreactor metagenome</name>
    <dbReference type="NCBI Taxonomy" id="1076179"/>
    <lineage>
        <taxon>unclassified sequences</taxon>
        <taxon>metagenomes</taxon>
        <taxon>ecological metagenomes</taxon>
    </lineage>
</organism>
<comment type="caution">
    <text evidence="2">The sequence shown here is derived from an EMBL/GenBank/DDBJ whole genome shotgun (WGS) entry which is preliminary data.</text>
</comment>
<evidence type="ECO:0000313" key="2">
    <source>
        <dbReference type="EMBL" id="MPL98174.1"/>
    </source>
</evidence>
<dbReference type="NCBIfam" id="NF010681">
    <property type="entry name" value="PRK14081.1"/>
    <property type="match status" value="1"/>
</dbReference>
<feature type="domain" description="Two component regulator three Y" evidence="1">
    <location>
        <begin position="521"/>
        <end position="585"/>
    </location>
</feature>
<gene>
    <name evidence="2" type="ORF">SDC9_44374</name>
</gene>
<dbReference type="Pfam" id="PF07495">
    <property type="entry name" value="Y_Y_Y"/>
    <property type="match status" value="4"/>
</dbReference>